<accession>A0ABP4W6R1</accession>
<evidence type="ECO:0000313" key="3">
    <source>
        <dbReference type="Proteomes" id="UP001500655"/>
    </source>
</evidence>
<dbReference type="RefSeq" id="WP_344079093.1">
    <property type="nucleotide sequence ID" value="NZ_BAAALS010000007.1"/>
</dbReference>
<comment type="caution">
    <text evidence="2">The sequence shown here is derived from an EMBL/GenBank/DDBJ whole genome shotgun (WGS) entry which is preliminary data.</text>
</comment>
<keyword evidence="1" id="KW-1133">Transmembrane helix</keyword>
<gene>
    <name evidence="2" type="ORF">GCM10009681_19440</name>
</gene>
<feature type="transmembrane region" description="Helical" evidence="1">
    <location>
        <begin position="34"/>
        <end position="51"/>
    </location>
</feature>
<reference evidence="3" key="1">
    <citation type="journal article" date="2019" name="Int. J. Syst. Evol. Microbiol.">
        <title>The Global Catalogue of Microorganisms (GCM) 10K type strain sequencing project: providing services to taxonomists for standard genome sequencing and annotation.</title>
        <authorList>
            <consortium name="The Broad Institute Genomics Platform"/>
            <consortium name="The Broad Institute Genome Sequencing Center for Infectious Disease"/>
            <person name="Wu L."/>
            <person name="Ma J."/>
        </authorList>
    </citation>
    <scope>NUCLEOTIDE SEQUENCE [LARGE SCALE GENOMIC DNA]</scope>
    <source>
        <strain evidence="3">JCM 13249</strain>
    </source>
</reference>
<evidence type="ECO:0000256" key="1">
    <source>
        <dbReference type="SAM" id="Phobius"/>
    </source>
</evidence>
<sequence>MTANDQPAVVPAPVVDEVLDAVPARPPRTRPVRFVLALLPFAVYVAPLWVASDLASQRPGSSASNWALGALRLLRPVVMLWFTAPLVSYRRRDALCGLIPFYSLWFGARIAWRLAYLPYRDWLPRPDEHPHWRLVEHPARPGQLAHLDDRRQ</sequence>
<organism evidence="2 3">
    <name type="scientific">Luedemannella helvata</name>
    <dbReference type="NCBI Taxonomy" id="349315"/>
    <lineage>
        <taxon>Bacteria</taxon>
        <taxon>Bacillati</taxon>
        <taxon>Actinomycetota</taxon>
        <taxon>Actinomycetes</taxon>
        <taxon>Micromonosporales</taxon>
        <taxon>Micromonosporaceae</taxon>
        <taxon>Luedemannella</taxon>
    </lineage>
</organism>
<protein>
    <submittedName>
        <fullName evidence="2">Uncharacterized protein</fullName>
    </submittedName>
</protein>
<keyword evidence="3" id="KW-1185">Reference proteome</keyword>
<feature type="transmembrane region" description="Helical" evidence="1">
    <location>
        <begin position="63"/>
        <end position="82"/>
    </location>
</feature>
<name>A0ABP4W6R1_9ACTN</name>
<dbReference type="Proteomes" id="UP001500655">
    <property type="component" value="Unassembled WGS sequence"/>
</dbReference>
<proteinExistence type="predicted"/>
<dbReference type="EMBL" id="BAAALS010000007">
    <property type="protein sequence ID" value="GAA1748327.1"/>
    <property type="molecule type" value="Genomic_DNA"/>
</dbReference>
<evidence type="ECO:0000313" key="2">
    <source>
        <dbReference type="EMBL" id="GAA1748327.1"/>
    </source>
</evidence>
<keyword evidence="1" id="KW-0812">Transmembrane</keyword>
<keyword evidence="1" id="KW-0472">Membrane</keyword>
<feature type="transmembrane region" description="Helical" evidence="1">
    <location>
        <begin position="94"/>
        <end position="112"/>
    </location>
</feature>